<feature type="transmembrane region" description="Helical" evidence="13">
    <location>
        <begin position="151"/>
        <end position="168"/>
    </location>
</feature>
<dbReference type="EMBL" id="AP015029">
    <property type="protein sequence ID" value="BAW22953.1"/>
    <property type="molecule type" value="Genomic_DNA"/>
</dbReference>
<evidence type="ECO:0000256" key="5">
    <source>
        <dbReference type="ARBA" id="ARBA00022617"/>
    </source>
</evidence>
<comment type="subcellular location">
    <subcellularLocation>
        <location evidence="2">Cell membrane</location>
        <topology evidence="2">Multi-pass membrane protein</topology>
    </subcellularLocation>
</comment>
<feature type="transmembrane region" description="Helical" evidence="13">
    <location>
        <begin position="15"/>
        <end position="34"/>
    </location>
</feature>
<keyword evidence="3" id="KW-0813">Transport</keyword>
<evidence type="ECO:0000313" key="16">
    <source>
        <dbReference type="Proteomes" id="UP000218731"/>
    </source>
</evidence>
<gene>
    <name evidence="15" type="ORF">KF715C_ch23800</name>
</gene>
<evidence type="ECO:0000256" key="13">
    <source>
        <dbReference type="SAM" id="Phobius"/>
    </source>
</evidence>
<evidence type="ECO:0000256" key="3">
    <source>
        <dbReference type="ARBA" id="ARBA00022448"/>
    </source>
</evidence>
<proteinExistence type="inferred from homology"/>
<keyword evidence="10" id="KW-0408">Iron</keyword>
<evidence type="ECO:0000256" key="4">
    <source>
        <dbReference type="ARBA" id="ARBA00022475"/>
    </source>
</evidence>
<dbReference type="SUPFAM" id="SSF81342">
    <property type="entry name" value="Transmembrane di-heme cytochromes"/>
    <property type="match status" value="1"/>
</dbReference>
<organism evidence="15 16">
    <name type="scientific">Pseudomonas putida</name>
    <name type="common">Arthrobacter siderocapsulatus</name>
    <dbReference type="NCBI Taxonomy" id="303"/>
    <lineage>
        <taxon>Bacteria</taxon>
        <taxon>Pseudomonadati</taxon>
        <taxon>Pseudomonadota</taxon>
        <taxon>Gammaproteobacteria</taxon>
        <taxon>Pseudomonadales</taxon>
        <taxon>Pseudomonadaceae</taxon>
        <taxon>Pseudomonas</taxon>
    </lineage>
</organism>
<protein>
    <submittedName>
        <fullName evidence="15">Cytochrome B561</fullName>
    </submittedName>
</protein>
<dbReference type="PROSITE" id="PS51257">
    <property type="entry name" value="PROKAR_LIPOPROTEIN"/>
    <property type="match status" value="1"/>
</dbReference>
<reference evidence="15 16" key="1">
    <citation type="submission" date="2015-11" db="EMBL/GenBank/DDBJ databases">
        <title>Complete genome sequencing of a biphenyl-degrading bacterium, Pseudomonas putida KF715 (=NBRC110667).</title>
        <authorList>
            <person name="Suenaga H."/>
            <person name="Fujihara N."/>
            <person name="Watanabe T."/>
            <person name="Hirose J."/>
            <person name="Kimura N."/>
            <person name="Yamazoe A."/>
            <person name="Hosoyama A."/>
            <person name="Shimodaira J."/>
            <person name="Furukawa K."/>
        </authorList>
    </citation>
    <scope>NUCLEOTIDE SEQUENCE [LARGE SCALE GENOMIC DNA]</scope>
    <source>
        <strain evidence="15 16">KF715</strain>
    </source>
</reference>
<dbReference type="AlphaFoldDB" id="A0A1L7NBZ3"/>
<comment type="similarity">
    <text evidence="12">Belongs to the cytochrome b561 family.</text>
</comment>
<dbReference type="InterPro" id="IPR052168">
    <property type="entry name" value="Cytochrome_b561_oxidase"/>
</dbReference>
<sequence>MARTSNPARYGQLSIIMHWSMLVLFMGVYACVQLREVLPKGHFLKGPLLGVHALMGIGIFTLVWLRLLGRLSPRPAIVPTPPAWQGLMASVLHIALYVLMILTPLLAWLMLAAAGKPLPYWGVAIPAPVAVDPTLARALKGWHEWLGNAGYWLIGLHACAGLLHHYWLKDNTLKRMLPGR</sequence>
<evidence type="ECO:0000256" key="1">
    <source>
        <dbReference type="ARBA" id="ARBA00001970"/>
    </source>
</evidence>
<dbReference type="PANTHER" id="PTHR30529">
    <property type="entry name" value="CYTOCHROME B561"/>
    <property type="match status" value="1"/>
</dbReference>
<evidence type="ECO:0000256" key="2">
    <source>
        <dbReference type="ARBA" id="ARBA00004651"/>
    </source>
</evidence>
<dbReference type="GO" id="GO:0046872">
    <property type="term" value="F:metal ion binding"/>
    <property type="evidence" value="ECO:0007669"/>
    <property type="project" value="UniProtKB-KW"/>
</dbReference>
<keyword evidence="7" id="KW-0479">Metal-binding</keyword>
<dbReference type="GO" id="GO:0009055">
    <property type="term" value="F:electron transfer activity"/>
    <property type="evidence" value="ECO:0007669"/>
    <property type="project" value="InterPro"/>
</dbReference>
<keyword evidence="9 13" id="KW-1133">Transmembrane helix</keyword>
<dbReference type="Proteomes" id="UP000218731">
    <property type="component" value="Chromosome 1"/>
</dbReference>
<evidence type="ECO:0000256" key="9">
    <source>
        <dbReference type="ARBA" id="ARBA00022989"/>
    </source>
</evidence>
<evidence type="ECO:0000256" key="7">
    <source>
        <dbReference type="ARBA" id="ARBA00022723"/>
    </source>
</evidence>
<keyword evidence="11 13" id="KW-0472">Membrane</keyword>
<feature type="transmembrane region" description="Helical" evidence="13">
    <location>
        <begin position="46"/>
        <end position="67"/>
    </location>
</feature>
<name>A0A1L7NBZ3_PSEPU</name>
<dbReference type="PANTHER" id="PTHR30529:SF3">
    <property type="entry name" value="CYTOCHROME B561 HOMOLOG 1"/>
    <property type="match status" value="1"/>
</dbReference>
<keyword evidence="8" id="KW-0249">Electron transport</keyword>
<accession>A0A1L7NBZ3</accession>
<dbReference type="GO" id="GO:0020037">
    <property type="term" value="F:heme binding"/>
    <property type="evidence" value="ECO:0007669"/>
    <property type="project" value="TreeGrafter"/>
</dbReference>
<dbReference type="GO" id="GO:0005886">
    <property type="term" value="C:plasma membrane"/>
    <property type="evidence" value="ECO:0007669"/>
    <property type="project" value="UniProtKB-SubCell"/>
</dbReference>
<keyword evidence="5" id="KW-0349">Heme</keyword>
<keyword evidence="6 13" id="KW-0812">Transmembrane</keyword>
<keyword evidence="4" id="KW-1003">Cell membrane</keyword>
<feature type="transmembrane region" description="Helical" evidence="13">
    <location>
        <begin position="87"/>
        <end position="111"/>
    </location>
</feature>
<evidence type="ECO:0000256" key="12">
    <source>
        <dbReference type="ARBA" id="ARBA00037975"/>
    </source>
</evidence>
<evidence type="ECO:0000256" key="11">
    <source>
        <dbReference type="ARBA" id="ARBA00023136"/>
    </source>
</evidence>
<evidence type="ECO:0000259" key="14">
    <source>
        <dbReference type="Pfam" id="PF01292"/>
    </source>
</evidence>
<evidence type="ECO:0000256" key="10">
    <source>
        <dbReference type="ARBA" id="ARBA00023004"/>
    </source>
</evidence>
<dbReference type="Pfam" id="PF01292">
    <property type="entry name" value="Ni_hydr_CYTB"/>
    <property type="match status" value="1"/>
</dbReference>
<evidence type="ECO:0000256" key="8">
    <source>
        <dbReference type="ARBA" id="ARBA00022982"/>
    </source>
</evidence>
<evidence type="ECO:0000256" key="6">
    <source>
        <dbReference type="ARBA" id="ARBA00022692"/>
    </source>
</evidence>
<feature type="domain" description="Cytochrome b561 bacterial/Ni-hydrogenase" evidence="14">
    <location>
        <begin position="9"/>
        <end position="179"/>
    </location>
</feature>
<dbReference type="InterPro" id="IPR011577">
    <property type="entry name" value="Cyt_b561_bac/Ni-Hgenase"/>
</dbReference>
<dbReference type="InterPro" id="IPR016174">
    <property type="entry name" value="Di-haem_cyt_TM"/>
</dbReference>
<dbReference type="GO" id="GO:0022904">
    <property type="term" value="P:respiratory electron transport chain"/>
    <property type="evidence" value="ECO:0007669"/>
    <property type="project" value="InterPro"/>
</dbReference>
<evidence type="ECO:0000313" key="15">
    <source>
        <dbReference type="EMBL" id="BAW22953.1"/>
    </source>
</evidence>
<comment type="cofactor">
    <cofactor evidence="1">
        <name>heme b</name>
        <dbReference type="ChEBI" id="CHEBI:60344"/>
    </cofactor>
</comment>
<dbReference type="RefSeq" id="WP_096425975.1">
    <property type="nucleotide sequence ID" value="NZ_AP015029.1"/>
</dbReference>